<sequence length="632" mass="73055">MSNARTYLPYVIELHNKSIKFTKYSPSNSDLLNHSKLNTNEDDSQNKFKTFPVLKNLKNSQIRGIYHLPKVKWDDESMTMGAGLNNPGINICYMNVIIQVLTHTPFLASSLLNSYHSKTCLHYEKDIFCIMCLFENYVKKSFASPNPLNNPFYSIAKKFIWSRFKLGHQDDAFIFLKHFLDSLSKACYLNSKESEKQEDGSETTSGPKDFISNDQIMSTVIGRLFGGYFRNVIVCNNCSRKSEKVEEFFDLAVEVTKSNRLIDLLSEFVLPEKLTNDNKYFCSNCKSYQNANKSLSIYKAPRILNINLKRFNLYSSVYKKSLKAIEFPQLLSISLKTSEDSYTWLNYDLYAIVCHIGKSLHMGHYITFIKGKHGFWYRFDDSIIQCVSESTVLSHNNDVYLLFYSINNESVGDCDTALNLFSYSNILKESKSSQSEPIATPEREPRHCEIDILSYFGGNTIFKRFLKHRKFKNYNLLNMKLLSNIQRMNNLKRKINSIVTNNQENKEPIHKINKKEKESKLKDTDTDLKSEVKCSLKHTSFIDAIGDEDVSAEIELWSDAEDIETYNKLYEQIDPELPKPTEEDLEYDRGKIHKSKNRNRPNPANVELVNHRSGINVAVEQKNLFDNTVISP</sequence>
<dbReference type="AlphaFoldDB" id="A0A3B0N5J6"/>
<dbReference type="GO" id="GO:0006508">
    <property type="term" value="P:proteolysis"/>
    <property type="evidence" value="ECO:0007669"/>
    <property type="project" value="UniProtKB-KW"/>
</dbReference>
<dbReference type="InterPro" id="IPR050164">
    <property type="entry name" value="Peptidase_C19"/>
</dbReference>
<evidence type="ECO:0000256" key="5">
    <source>
        <dbReference type="ARBA" id="ARBA00022786"/>
    </source>
</evidence>
<gene>
    <name evidence="10" type="ORF">TAT_000182900</name>
    <name evidence="11" type="ORF">TAV_000183100</name>
</gene>
<organism evidence="10">
    <name type="scientific">Theileria annulata</name>
    <dbReference type="NCBI Taxonomy" id="5874"/>
    <lineage>
        <taxon>Eukaryota</taxon>
        <taxon>Sar</taxon>
        <taxon>Alveolata</taxon>
        <taxon>Apicomplexa</taxon>
        <taxon>Aconoidasida</taxon>
        <taxon>Piroplasmida</taxon>
        <taxon>Theileriidae</taxon>
        <taxon>Theileria</taxon>
    </lineage>
</organism>
<accession>A0A3B0N5J6</accession>
<dbReference type="InterPro" id="IPR001394">
    <property type="entry name" value="Peptidase_C19_UCH"/>
</dbReference>
<dbReference type="PANTHER" id="PTHR24006:SF758">
    <property type="entry name" value="UBIQUITIN CARBOXYL-TERMINAL HYDROLASE 36"/>
    <property type="match status" value="1"/>
</dbReference>
<evidence type="ECO:0000313" key="10">
    <source>
        <dbReference type="EMBL" id="SVP91521.1"/>
    </source>
</evidence>
<keyword evidence="4" id="KW-0645">Protease</keyword>
<feature type="domain" description="USP" evidence="9">
    <location>
        <begin position="82"/>
        <end position="407"/>
    </location>
</feature>
<dbReference type="PANTHER" id="PTHR24006">
    <property type="entry name" value="UBIQUITIN CARBOXYL-TERMINAL HYDROLASE"/>
    <property type="match status" value="1"/>
</dbReference>
<evidence type="ECO:0000256" key="3">
    <source>
        <dbReference type="ARBA" id="ARBA00012759"/>
    </source>
</evidence>
<evidence type="ECO:0000256" key="4">
    <source>
        <dbReference type="ARBA" id="ARBA00022670"/>
    </source>
</evidence>
<dbReference type="EMBL" id="UIVS01000002">
    <property type="protein sequence ID" value="SVP91842.1"/>
    <property type="molecule type" value="Genomic_DNA"/>
</dbReference>
<dbReference type="Pfam" id="PF00443">
    <property type="entry name" value="UCH"/>
    <property type="match status" value="1"/>
</dbReference>
<dbReference type="EMBL" id="UIVT01000002">
    <property type="protein sequence ID" value="SVP91521.1"/>
    <property type="molecule type" value="Genomic_DNA"/>
</dbReference>
<dbReference type="GO" id="GO:0016579">
    <property type="term" value="P:protein deubiquitination"/>
    <property type="evidence" value="ECO:0007669"/>
    <property type="project" value="InterPro"/>
</dbReference>
<feature type="compositionally biased region" description="Basic and acidic residues" evidence="8">
    <location>
        <begin position="579"/>
        <end position="590"/>
    </location>
</feature>
<dbReference type="VEuPathDB" id="PiroplasmaDB:TA12645"/>
<feature type="region of interest" description="Disordered" evidence="8">
    <location>
        <begin position="579"/>
        <end position="606"/>
    </location>
</feature>
<evidence type="ECO:0000313" key="11">
    <source>
        <dbReference type="EMBL" id="SVP91842.1"/>
    </source>
</evidence>
<evidence type="ECO:0000256" key="8">
    <source>
        <dbReference type="SAM" id="MobiDB-lite"/>
    </source>
</evidence>
<keyword evidence="5" id="KW-0833">Ubl conjugation pathway</keyword>
<dbReference type="InterPro" id="IPR018200">
    <property type="entry name" value="USP_CS"/>
</dbReference>
<reference evidence="10" key="1">
    <citation type="submission" date="2018-07" db="EMBL/GenBank/DDBJ databases">
        <authorList>
            <person name="Quirk P.G."/>
            <person name="Krulwich T.A."/>
        </authorList>
    </citation>
    <scope>NUCLEOTIDE SEQUENCE</scope>
    <source>
        <strain evidence="10">Anand</strain>
    </source>
</reference>
<evidence type="ECO:0000256" key="7">
    <source>
        <dbReference type="ARBA" id="ARBA00022807"/>
    </source>
</evidence>
<evidence type="ECO:0000259" key="9">
    <source>
        <dbReference type="PROSITE" id="PS50235"/>
    </source>
</evidence>
<dbReference type="PROSITE" id="PS00973">
    <property type="entry name" value="USP_2"/>
    <property type="match status" value="1"/>
</dbReference>
<dbReference type="PROSITE" id="PS50235">
    <property type="entry name" value="USP_3"/>
    <property type="match status" value="1"/>
</dbReference>
<comment type="catalytic activity">
    <reaction evidence="1">
        <text>Thiol-dependent hydrolysis of ester, thioester, amide, peptide and isopeptide bonds formed by the C-terminal Gly of ubiquitin (a 76-residue protein attached to proteins as an intracellular targeting signal).</text>
        <dbReference type="EC" id="3.4.19.12"/>
    </reaction>
</comment>
<dbReference type="Gene3D" id="3.90.70.10">
    <property type="entry name" value="Cysteine proteinases"/>
    <property type="match status" value="1"/>
</dbReference>
<dbReference type="EC" id="3.4.19.12" evidence="3"/>
<proteinExistence type="inferred from homology"/>
<protein>
    <recommendedName>
        <fullName evidence="3">ubiquitinyl hydrolase 1</fullName>
        <ecNumber evidence="3">3.4.19.12</ecNumber>
    </recommendedName>
</protein>
<dbReference type="GO" id="GO:0005829">
    <property type="term" value="C:cytosol"/>
    <property type="evidence" value="ECO:0007669"/>
    <property type="project" value="TreeGrafter"/>
</dbReference>
<dbReference type="InterPro" id="IPR028889">
    <property type="entry name" value="USP"/>
</dbReference>
<comment type="similarity">
    <text evidence="2">Belongs to the peptidase C19 family.</text>
</comment>
<evidence type="ECO:0000256" key="1">
    <source>
        <dbReference type="ARBA" id="ARBA00000707"/>
    </source>
</evidence>
<name>A0A3B0N5J6_THEAN</name>
<evidence type="ECO:0000256" key="2">
    <source>
        <dbReference type="ARBA" id="ARBA00009085"/>
    </source>
</evidence>
<dbReference type="InterPro" id="IPR038765">
    <property type="entry name" value="Papain-like_cys_pep_sf"/>
</dbReference>
<keyword evidence="6 10" id="KW-0378">Hydrolase</keyword>
<dbReference type="GO" id="GO:0004843">
    <property type="term" value="F:cysteine-type deubiquitinase activity"/>
    <property type="evidence" value="ECO:0007669"/>
    <property type="project" value="UniProtKB-EC"/>
</dbReference>
<dbReference type="GO" id="GO:0005634">
    <property type="term" value="C:nucleus"/>
    <property type="evidence" value="ECO:0007669"/>
    <property type="project" value="TreeGrafter"/>
</dbReference>
<evidence type="ECO:0000256" key="6">
    <source>
        <dbReference type="ARBA" id="ARBA00022801"/>
    </source>
</evidence>
<dbReference type="SUPFAM" id="SSF54001">
    <property type="entry name" value="Cysteine proteinases"/>
    <property type="match status" value="1"/>
</dbReference>
<keyword evidence="7" id="KW-0788">Thiol protease</keyword>